<evidence type="ECO:0000256" key="3">
    <source>
        <dbReference type="ARBA" id="ARBA00022723"/>
    </source>
</evidence>
<proteinExistence type="inferred from homology"/>
<evidence type="ECO:0000313" key="11">
    <source>
        <dbReference type="Proteomes" id="UP000256650"/>
    </source>
</evidence>
<gene>
    <name evidence="8" type="primary">acpS</name>
    <name evidence="10" type="ORF">CQA43_05865</name>
</gene>
<name>A0A3D8IC92_9HELI</name>
<evidence type="ECO:0000256" key="8">
    <source>
        <dbReference type="HAMAP-Rule" id="MF_00101"/>
    </source>
</evidence>
<sequence>MFDVGVDIVKIQRIESLLAKFGEKGLQKFLNYSEIQIAKNPQSLAGFWAAKEACAKALKCGIGKELGFHDIWISKNQKGAPLLHLSNEKMEYFNLHSLSLSLSHDGGFAIAVVAVSFKN</sequence>
<keyword evidence="4 8" id="KW-0276">Fatty acid metabolism</keyword>
<dbReference type="InterPro" id="IPR008278">
    <property type="entry name" value="4-PPantetheinyl_Trfase_dom"/>
</dbReference>
<comment type="caution">
    <text evidence="10">The sequence shown here is derived from an EMBL/GenBank/DDBJ whole genome shotgun (WGS) entry which is preliminary data.</text>
</comment>
<feature type="binding site" evidence="8">
    <location>
        <position position="7"/>
    </location>
    <ligand>
        <name>Mg(2+)</name>
        <dbReference type="ChEBI" id="CHEBI:18420"/>
    </ligand>
</feature>
<dbReference type="HAMAP" id="MF_00101">
    <property type="entry name" value="AcpS"/>
    <property type="match status" value="1"/>
</dbReference>
<evidence type="ECO:0000256" key="6">
    <source>
        <dbReference type="ARBA" id="ARBA00023098"/>
    </source>
</evidence>
<keyword evidence="6 8" id="KW-0443">Lipid metabolism</keyword>
<keyword evidence="8" id="KW-0963">Cytoplasm</keyword>
<dbReference type="GO" id="GO:0005737">
    <property type="term" value="C:cytoplasm"/>
    <property type="evidence" value="ECO:0007669"/>
    <property type="project" value="UniProtKB-SubCell"/>
</dbReference>
<keyword evidence="3 8" id="KW-0479">Metal-binding</keyword>
<comment type="subcellular location">
    <subcellularLocation>
        <location evidence="8">Cytoplasm</location>
    </subcellularLocation>
</comment>
<comment type="catalytic activity">
    <reaction evidence="8">
        <text>apo-[ACP] + CoA = holo-[ACP] + adenosine 3',5'-bisphosphate + H(+)</text>
        <dbReference type="Rhea" id="RHEA:12068"/>
        <dbReference type="Rhea" id="RHEA-COMP:9685"/>
        <dbReference type="Rhea" id="RHEA-COMP:9690"/>
        <dbReference type="ChEBI" id="CHEBI:15378"/>
        <dbReference type="ChEBI" id="CHEBI:29999"/>
        <dbReference type="ChEBI" id="CHEBI:57287"/>
        <dbReference type="ChEBI" id="CHEBI:58343"/>
        <dbReference type="ChEBI" id="CHEBI:64479"/>
        <dbReference type="EC" id="2.7.8.7"/>
    </reaction>
</comment>
<dbReference type="RefSeq" id="WP_115551688.1">
    <property type="nucleotide sequence ID" value="NZ_CAONBV010000003.1"/>
</dbReference>
<dbReference type="NCBIfam" id="TIGR00556">
    <property type="entry name" value="pantethn_trn"/>
    <property type="match status" value="1"/>
</dbReference>
<dbReference type="SUPFAM" id="SSF56214">
    <property type="entry name" value="4'-phosphopantetheinyl transferase"/>
    <property type="match status" value="1"/>
</dbReference>
<evidence type="ECO:0000256" key="7">
    <source>
        <dbReference type="ARBA" id="ARBA00023160"/>
    </source>
</evidence>
<comment type="similarity">
    <text evidence="8">Belongs to the P-Pant transferase superfamily. AcpS family.</text>
</comment>
<organism evidence="10 11">
    <name type="scientific">Helicobacter ganmani</name>
    <dbReference type="NCBI Taxonomy" id="60246"/>
    <lineage>
        <taxon>Bacteria</taxon>
        <taxon>Pseudomonadati</taxon>
        <taxon>Campylobacterota</taxon>
        <taxon>Epsilonproteobacteria</taxon>
        <taxon>Campylobacterales</taxon>
        <taxon>Helicobacteraceae</taxon>
        <taxon>Helicobacter</taxon>
    </lineage>
</organism>
<dbReference type="InterPro" id="IPR002582">
    <property type="entry name" value="ACPS"/>
</dbReference>
<evidence type="ECO:0000256" key="1">
    <source>
        <dbReference type="ARBA" id="ARBA00022516"/>
    </source>
</evidence>
<dbReference type="GO" id="GO:0008897">
    <property type="term" value="F:holo-[acyl-carrier-protein] synthase activity"/>
    <property type="evidence" value="ECO:0007669"/>
    <property type="project" value="UniProtKB-UniRule"/>
</dbReference>
<comment type="cofactor">
    <cofactor evidence="8">
        <name>Mg(2+)</name>
        <dbReference type="ChEBI" id="CHEBI:18420"/>
    </cofactor>
</comment>
<dbReference type="Proteomes" id="UP000256650">
    <property type="component" value="Unassembled WGS sequence"/>
</dbReference>
<dbReference type="EMBL" id="NXLS01000005">
    <property type="protein sequence ID" value="RDU62762.1"/>
    <property type="molecule type" value="Genomic_DNA"/>
</dbReference>
<keyword evidence="2 8" id="KW-0808">Transferase</keyword>
<protein>
    <recommendedName>
        <fullName evidence="8">Holo-[acyl-carrier-protein] synthase</fullName>
        <shortName evidence="8">Holo-ACP synthase</shortName>
        <ecNumber evidence="8">2.7.8.7</ecNumber>
    </recommendedName>
    <alternativeName>
        <fullName evidence="8">4'-phosphopantetheinyl transferase AcpS</fullName>
    </alternativeName>
</protein>
<evidence type="ECO:0000256" key="2">
    <source>
        <dbReference type="ARBA" id="ARBA00022679"/>
    </source>
</evidence>
<keyword evidence="5 8" id="KW-0460">Magnesium</keyword>
<dbReference type="InterPro" id="IPR037143">
    <property type="entry name" value="4-PPantetheinyl_Trfase_dom_sf"/>
</dbReference>
<keyword evidence="1 8" id="KW-0444">Lipid biosynthesis</keyword>
<dbReference type="EC" id="2.7.8.7" evidence="8"/>
<dbReference type="GO" id="GO:0000287">
    <property type="term" value="F:magnesium ion binding"/>
    <property type="evidence" value="ECO:0007669"/>
    <property type="project" value="UniProtKB-UniRule"/>
</dbReference>
<dbReference type="OrthoDB" id="517356at2"/>
<dbReference type="Pfam" id="PF01648">
    <property type="entry name" value="ACPS"/>
    <property type="match status" value="1"/>
</dbReference>
<comment type="function">
    <text evidence="8">Transfers the 4'-phosphopantetheine moiety from coenzyme A to a Ser of acyl-carrier-protein.</text>
</comment>
<dbReference type="NCBIfam" id="TIGR00516">
    <property type="entry name" value="acpS"/>
    <property type="match status" value="1"/>
</dbReference>
<evidence type="ECO:0000256" key="5">
    <source>
        <dbReference type="ARBA" id="ARBA00022842"/>
    </source>
</evidence>
<evidence type="ECO:0000259" key="9">
    <source>
        <dbReference type="Pfam" id="PF01648"/>
    </source>
</evidence>
<accession>A0A3D8IC92</accession>
<reference evidence="10 11" key="1">
    <citation type="submission" date="2018-04" db="EMBL/GenBank/DDBJ databases">
        <title>Novel Campyloabacter and Helicobacter Species and Strains.</title>
        <authorList>
            <person name="Mannion A.J."/>
            <person name="Shen Z."/>
            <person name="Fox J.G."/>
        </authorList>
    </citation>
    <scope>NUCLEOTIDE SEQUENCE [LARGE SCALE GENOMIC DNA]</scope>
    <source>
        <strain evidence="10 11">MIT 99-5101</strain>
    </source>
</reference>
<feature type="domain" description="4'-phosphopantetheinyl transferase" evidence="9">
    <location>
        <begin position="4"/>
        <end position="112"/>
    </location>
</feature>
<feature type="binding site" evidence="8">
    <location>
        <position position="52"/>
    </location>
    <ligand>
        <name>Mg(2+)</name>
        <dbReference type="ChEBI" id="CHEBI:18420"/>
    </ligand>
</feature>
<dbReference type="InterPro" id="IPR004568">
    <property type="entry name" value="Ppantetheine-prot_Trfase_dom"/>
</dbReference>
<dbReference type="Gene3D" id="3.90.470.20">
    <property type="entry name" value="4'-phosphopantetheinyl transferase domain"/>
    <property type="match status" value="1"/>
</dbReference>
<dbReference type="AlphaFoldDB" id="A0A3D8IC92"/>
<evidence type="ECO:0000313" key="10">
    <source>
        <dbReference type="EMBL" id="RDU62762.1"/>
    </source>
</evidence>
<dbReference type="GO" id="GO:0006633">
    <property type="term" value="P:fatty acid biosynthetic process"/>
    <property type="evidence" value="ECO:0007669"/>
    <property type="project" value="UniProtKB-UniRule"/>
</dbReference>
<dbReference type="GeneID" id="82535815"/>
<keyword evidence="11" id="KW-1185">Reference proteome</keyword>
<keyword evidence="7 8" id="KW-0275">Fatty acid biosynthesis</keyword>
<evidence type="ECO:0000256" key="4">
    <source>
        <dbReference type="ARBA" id="ARBA00022832"/>
    </source>
</evidence>